<gene>
    <name evidence="1" type="ORF">L195_g028051</name>
</gene>
<reference evidence="1 2" key="1">
    <citation type="journal article" date="2014" name="Am. J. Bot.">
        <title>Genome assembly and annotation for red clover (Trifolium pratense; Fabaceae).</title>
        <authorList>
            <person name="Istvanek J."/>
            <person name="Jaros M."/>
            <person name="Krenek A."/>
            <person name="Repkova J."/>
        </authorList>
    </citation>
    <scope>NUCLEOTIDE SEQUENCE [LARGE SCALE GENOMIC DNA]</scope>
    <source>
        <strain evidence="2">cv. Tatra</strain>
        <tissue evidence="1">Young leaves</tissue>
    </source>
</reference>
<organism evidence="1 2">
    <name type="scientific">Trifolium pratense</name>
    <name type="common">Red clover</name>
    <dbReference type="NCBI Taxonomy" id="57577"/>
    <lineage>
        <taxon>Eukaryota</taxon>
        <taxon>Viridiplantae</taxon>
        <taxon>Streptophyta</taxon>
        <taxon>Embryophyta</taxon>
        <taxon>Tracheophyta</taxon>
        <taxon>Spermatophyta</taxon>
        <taxon>Magnoliopsida</taxon>
        <taxon>eudicotyledons</taxon>
        <taxon>Gunneridae</taxon>
        <taxon>Pentapetalae</taxon>
        <taxon>rosids</taxon>
        <taxon>fabids</taxon>
        <taxon>Fabales</taxon>
        <taxon>Fabaceae</taxon>
        <taxon>Papilionoideae</taxon>
        <taxon>50 kb inversion clade</taxon>
        <taxon>NPAAA clade</taxon>
        <taxon>Hologalegina</taxon>
        <taxon>IRL clade</taxon>
        <taxon>Trifolieae</taxon>
        <taxon>Trifolium</taxon>
    </lineage>
</organism>
<dbReference type="EMBL" id="ASHM01024286">
    <property type="protein sequence ID" value="PNX72161.1"/>
    <property type="molecule type" value="Genomic_DNA"/>
</dbReference>
<comment type="caution">
    <text evidence="1">The sequence shown here is derived from an EMBL/GenBank/DDBJ whole genome shotgun (WGS) entry which is preliminary data.</text>
</comment>
<dbReference type="AlphaFoldDB" id="A0A2K3L0U1"/>
<dbReference type="Proteomes" id="UP000236291">
    <property type="component" value="Unassembled WGS sequence"/>
</dbReference>
<sequence length="82" mass="9082">MTLTQCRWVCVSVLCGVCVGALIARVQEIRNSMPQESSLLSSIFASPASKRILNLKGSVFNNSEVNEEINDYELAYRKAEEA</sequence>
<protein>
    <submittedName>
        <fullName evidence="1">Kinesin-4-like protein</fullName>
    </submittedName>
</protein>
<dbReference type="ExpressionAtlas" id="A0A2K3L0U1">
    <property type="expression patterns" value="baseline"/>
</dbReference>
<evidence type="ECO:0000313" key="2">
    <source>
        <dbReference type="Proteomes" id="UP000236291"/>
    </source>
</evidence>
<proteinExistence type="predicted"/>
<name>A0A2K3L0U1_TRIPR</name>
<accession>A0A2K3L0U1</accession>
<evidence type="ECO:0000313" key="1">
    <source>
        <dbReference type="EMBL" id="PNX72161.1"/>
    </source>
</evidence>
<reference evidence="1 2" key="2">
    <citation type="journal article" date="2017" name="Front. Plant Sci.">
        <title>Gene Classification and Mining of Molecular Markers Useful in Red Clover (Trifolium pratense) Breeding.</title>
        <authorList>
            <person name="Istvanek J."/>
            <person name="Dluhosova J."/>
            <person name="Dluhos P."/>
            <person name="Patkova L."/>
            <person name="Nedelnik J."/>
            <person name="Repkova J."/>
        </authorList>
    </citation>
    <scope>NUCLEOTIDE SEQUENCE [LARGE SCALE GENOMIC DNA]</scope>
    <source>
        <strain evidence="2">cv. Tatra</strain>
        <tissue evidence="1">Young leaves</tissue>
    </source>
</reference>
<feature type="non-terminal residue" evidence="1">
    <location>
        <position position="82"/>
    </location>
</feature>